<proteinExistence type="predicted"/>
<dbReference type="GO" id="GO:0006813">
    <property type="term" value="P:potassium ion transport"/>
    <property type="evidence" value="ECO:0007669"/>
    <property type="project" value="InterPro"/>
</dbReference>
<dbReference type="AlphaFoldDB" id="A0A9D1XJ53"/>
<dbReference type="PROSITE" id="PS51202">
    <property type="entry name" value="RCK_C"/>
    <property type="match status" value="1"/>
</dbReference>
<dbReference type="EMBL" id="DXET01000019">
    <property type="protein sequence ID" value="HIX80478.1"/>
    <property type="molecule type" value="Genomic_DNA"/>
</dbReference>
<reference evidence="3" key="2">
    <citation type="submission" date="2021-04" db="EMBL/GenBank/DDBJ databases">
        <authorList>
            <person name="Gilroy R."/>
        </authorList>
    </citation>
    <scope>NUCLEOTIDE SEQUENCE</scope>
    <source>
        <strain evidence="3">ChiGjej1B1-14440</strain>
    </source>
</reference>
<dbReference type="PANTHER" id="PTHR43833:SF7">
    <property type="entry name" value="KTR SYSTEM POTASSIUM UPTAKE PROTEIN C"/>
    <property type="match status" value="1"/>
</dbReference>
<dbReference type="InterPro" id="IPR003148">
    <property type="entry name" value="RCK_N"/>
</dbReference>
<dbReference type="InterPro" id="IPR050721">
    <property type="entry name" value="Trk_Ktr_HKT_K-transport"/>
</dbReference>
<protein>
    <submittedName>
        <fullName evidence="3">TrkA family potassium uptake protein</fullName>
    </submittedName>
</protein>
<accession>A0A9D1XJ53</accession>
<evidence type="ECO:0000313" key="3">
    <source>
        <dbReference type="EMBL" id="HIX80478.1"/>
    </source>
</evidence>
<dbReference type="PROSITE" id="PS51201">
    <property type="entry name" value="RCK_N"/>
    <property type="match status" value="1"/>
</dbReference>
<feature type="domain" description="RCK N-terminal" evidence="1">
    <location>
        <begin position="3"/>
        <end position="120"/>
    </location>
</feature>
<gene>
    <name evidence="3" type="ORF">H9980_00675</name>
</gene>
<dbReference type="PANTHER" id="PTHR43833">
    <property type="entry name" value="POTASSIUM CHANNEL PROTEIN 2-RELATED-RELATED"/>
    <property type="match status" value="1"/>
</dbReference>
<dbReference type="InterPro" id="IPR036291">
    <property type="entry name" value="NAD(P)-bd_dom_sf"/>
</dbReference>
<dbReference type="GO" id="GO:0008324">
    <property type="term" value="F:monoatomic cation transmembrane transporter activity"/>
    <property type="evidence" value="ECO:0007669"/>
    <property type="project" value="InterPro"/>
</dbReference>
<evidence type="ECO:0000259" key="2">
    <source>
        <dbReference type="PROSITE" id="PS51202"/>
    </source>
</evidence>
<dbReference type="Gene3D" id="3.40.50.720">
    <property type="entry name" value="NAD(P)-binding Rossmann-like Domain"/>
    <property type="match status" value="1"/>
</dbReference>
<comment type="caution">
    <text evidence="3">The sequence shown here is derived from an EMBL/GenBank/DDBJ whole genome shotgun (WGS) entry which is preliminary data.</text>
</comment>
<feature type="domain" description="RCK C-terminal" evidence="2">
    <location>
        <begin position="136"/>
        <end position="221"/>
    </location>
</feature>
<dbReference type="SUPFAM" id="SSF51735">
    <property type="entry name" value="NAD(P)-binding Rossmann-fold domains"/>
    <property type="match status" value="1"/>
</dbReference>
<sequence length="221" mass="24371">MDNKQYAVLGLGIFGSTVATTLANHGYEVIVIDKDPICVQRIADEVTKAIVGDVTDIEELQAAGIGDSDVAIVAIGTHLEEAVLATMNLKELGIPYVIAKAKNKQFMKILEKVGANRVIRAEKEMGIKVAKSLLRKSIVDLVELDDDYSLIEIKAPQSWVGKNFVMLNVRRAYGMNVIGLKHGQDGQLSLDVVPEYQIQDGDYFLVIGKTKELEKFDYMTK</sequence>
<evidence type="ECO:0000259" key="1">
    <source>
        <dbReference type="PROSITE" id="PS51201"/>
    </source>
</evidence>
<dbReference type="InterPro" id="IPR006037">
    <property type="entry name" value="RCK_C"/>
</dbReference>
<dbReference type="Pfam" id="PF02254">
    <property type="entry name" value="TrkA_N"/>
    <property type="match status" value="1"/>
</dbReference>
<evidence type="ECO:0000313" key="4">
    <source>
        <dbReference type="Proteomes" id="UP000886724"/>
    </source>
</evidence>
<dbReference type="Proteomes" id="UP000886724">
    <property type="component" value="Unassembled WGS sequence"/>
</dbReference>
<reference evidence="3" key="1">
    <citation type="journal article" date="2021" name="PeerJ">
        <title>Extensive microbial diversity within the chicken gut microbiome revealed by metagenomics and culture.</title>
        <authorList>
            <person name="Gilroy R."/>
            <person name="Ravi A."/>
            <person name="Getino M."/>
            <person name="Pursley I."/>
            <person name="Horton D.L."/>
            <person name="Alikhan N.F."/>
            <person name="Baker D."/>
            <person name="Gharbi K."/>
            <person name="Hall N."/>
            <person name="Watson M."/>
            <person name="Adriaenssens E.M."/>
            <person name="Foster-Nyarko E."/>
            <person name="Jarju S."/>
            <person name="Secka A."/>
            <person name="Antonio M."/>
            <person name="Oren A."/>
            <person name="Chaudhuri R.R."/>
            <person name="La Ragione R."/>
            <person name="Hildebrand F."/>
            <person name="Pallen M.J."/>
        </authorList>
    </citation>
    <scope>NUCLEOTIDE SEQUENCE</scope>
    <source>
        <strain evidence="3">ChiGjej1B1-14440</strain>
    </source>
</reference>
<dbReference type="Gene3D" id="3.30.70.1450">
    <property type="entry name" value="Regulator of K+ conductance, C-terminal domain"/>
    <property type="match status" value="1"/>
</dbReference>
<organism evidence="3 4">
    <name type="scientific">Candidatus Erysipelatoclostridium merdavium</name>
    <dbReference type="NCBI Taxonomy" id="2838566"/>
    <lineage>
        <taxon>Bacteria</taxon>
        <taxon>Bacillati</taxon>
        <taxon>Bacillota</taxon>
        <taxon>Erysipelotrichia</taxon>
        <taxon>Erysipelotrichales</taxon>
        <taxon>Erysipelotrichales incertae sedis</taxon>
    </lineage>
</organism>
<name>A0A9D1XJ53_9FIRM</name>
<dbReference type="Pfam" id="PF02080">
    <property type="entry name" value="TrkA_C"/>
    <property type="match status" value="1"/>
</dbReference>
<dbReference type="InterPro" id="IPR036721">
    <property type="entry name" value="RCK_C_sf"/>
</dbReference>
<dbReference type="SUPFAM" id="SSF116726">
    <property type="entry name" value="TrkA C-terminal domain-like"/>
    <property type="match status" value="1"/>
</dbReference>